<evidence type="ECO:0000256" key="7">
    <source>
        <dbReference type="ARBA" id="ARBA00022601"/>
    </source>
</evidence>
<feature type="compositionally biased region" description="Acidic residues" evidence="13">
    <location>
        <begin position="852"/>
        <end position="864"/>
    </location>
</feature>
<evidence type="ECO:0000256" key="6">
    <source>
        <dbReference type="ARBA" id="ARBA00022525"/>
    </source>
</evidence>
<dbReference type="EMBL" id="FNVN01000001">
    <property type="protein sequence ID" value="SEF78622.1"/>
    <property type="molecule type" value="Genomic_DNA"/>
</dbReference>
<sequence>MTDHTNQRRAVFLAAVMICSVFAGVTAFAGSTAADLHGTDNPVTVENPDTGATTTHTLNVSASDGTWPAPMDTDRIKIDYSVGSQAADVSGVGAGDVTVVIDEADGSTTDVDVDSVASSNGGETLTIELSSVEDVGDGDDVSVRLDGVTNPPNAGTYNVNFRVSDGGSGAQIAELSYSIGDQSEAPPQLTKAVHYDDTGDEGVGVELAFSEAVDIAADDVTLYEDDSEVDSYTVEDTGVTGRVFVTTDGELLTGDLEVELSDDVADLDGNTLVDTGRNDVTFAPVTVKTNDDRGAYRGSTVAIVSDSGTDVGIQIEGPDQYFFDGSTDTNSEVFVFDTEGRDLGEYNFGIAGSDNEDTRLDLRDLGLAVTVDDATVTNAEAIEGTVEARSADRPLTVELLDGGGDTVDGSETAATLNGQGEYDFAFDLSPSGLDVDPGTYTVRVTDDYSGVEADSSDVTVRAASEEDAQFASGTVTDQRGDVVAITVDIERTDQATVTVGTEEQGLVSTATVEDGNDDGTVTLYLDTSIGALAQSEGSSSTGGYGIYTVAADDDEVVAAGLSSNVDDLIDAGTYDLEVTPGRDASADSTDIASLVLEERGTTAFDTWTAPGSLSVSDLEDVTTAIENDELTRASEVARGDKVVHRLQASGFEGVLGAQGDEDVTAAFFDNAGSGTGIYDLTVEQSQAGANQDPFEVALGPDNTTVVADGDGDTYYVVVDTSAVTTTRSDGELPADESLTAEFTVYDDDSTDFLPDDVDENQTTSVDYDVVEPEITVSEPHDVAPAGGQTITGTTTYAPGTELRVRVRSAGETSPSFLKTAAPTVGPDRRWSATLDFAEQNVGDTYEIVVEGDDAETTEDGEVVEAVETPAETPGPDTDTPDSTATDTATAEPDTTTAASEPGTTEPATETSTATPGFGVVVALTALLAAALLAARRER</sequence>
<evidence type="ECO:0000256" key="9">
    <source>
        <dbReference type="ARBA" id="ARBA00022729"/>
    </source>
</evidence>
<dbReference type="AlphaFoldDB" id="A0A1H5UU15"/>
<evidence type="ECO:0000256" key="2">
    <source>
        <dbReference type="ARBA" id="ARBA00004237"/>
    </source>
</evidence>
<evidence type="ECO:0000256" key="13">
    <source>
        <dbReference type="SAM" id="MobiDB-lite"/>
    </source>
</evidence>
<gene>
    <name evidence="17" type="ORF">DV707_04105</name>
    <name evidence="18" type="ORF">SAMN04488133_0733</name>
</gene>
<dbReference type="InterPro" id="IPR057149">
    <property type="entry name" value="DUF7827"/>
</dbReference>
<dbReference type="NCBIfam" id="NF045517">
    <property type="entry name" value="halo_surf_dom"/>
    <property type="match status" value="1"/>
</dbReference>
<dbReference type="GO" id="GO:0005886">
    <property type="term" value="C:plasma membrane"/>
    <property type="evidence" value="ECO:0007669"/>
    <property type="project" value="UniProtKB-SubCell"/>
</dbReference>
<dbReference type="KEGG" id="hlm:DV707_04105"/>
<dbReference type="InterPro" id="IPR026452">
    <property type="entry name" value="Surf_glycop_sig_pep"/>
</dbReference>
<evidence type="ECO:0000313" key="20">
    <source>
        <dbReference type="Proteomes" id="UP000296733"/>
    </source>
</evidence>
<evidence type="ECO:0000256" key="8">
    <source>
        <dbReference type="ARBA" id="ARBA00022692"/>
    </source>
</evidence>
<proteinExistence type="inferred from homology"/>
<dbReference type="Pfam" id="PF25162">
    <property type="entry name" value="DUF7827"/>
    <property type="match status" value="1"/>
</dbReference>
<keyword evidence="4" id="KW-1003">Cell membrane</keyword>
<evidence type="ECO:0000256" key="3">
    <source>
        <dbReference type="ARBA" id="ARBA00009327"/>
    </source>
</evidence>
<dbReference type="EMBL" id="CP031311">
    <property type="protein sequence ID" value="QCC46917.1"/>
    <property type="molecule type" value="Genomic_DNA"/>
</dbReference>
<organism evidence="18 19">
    <name type="scientific">Halobellus limi</name>
    <dbReference type="NCBI Taxonomy" id="699433"/>
    <lineage>
        <taxon>Archaea</taxon>
        <taxon>Methanobacteriati</taxon>
        <taxon>Methanobacteriota</taxon>
        <taxon>Stenosarchaea group</taxon>
        <taxon>Halobacteria</taxon>
        <taxon>Halobacteriales</taxon>
        <taxon>Haloferacaceae</taxon>
        <taxon>Halobellus</taxon>
    </lineage>
</organism>
<dbReference type="OrthoDB" id="325633at2157"/>
<evidence type="ECO:0000256" key="11">
    <source>
        <dbReference type="ARBA" id="ARBA00023136"/>
    </source>
</evidence>
<feature type="domain" description="PGF-CTERM archaeal protein-sorting signal" evidence="15">
    <location>
        <begin position="914"/>
        <end position="936"/>
    </location>
</feature>
<feature type="region of interest" description="Disordered" evidence="13">
    <location>
        <begin position="852"/>
        <end position="915"/>
    </location>
</feature>
<evidence type="ECO:0000313" key="17">
    <source>
        <dbReference type="EMBL" id="QCC46917.1"/>
    </source>
</evidence>
<evidence type="ECO:0000256" key="1">
    <source>
        <dbReference type="ARBA" id="ARBA00004236"/>
    </source>
</evidence>
<reference evidence="17 20" key="2">
    <citation type="journal article" date="2019" name="Nat. Commun.">
        <title>A new type of DNA phosphorothioation-based antiviral system in archaea.</title>
        <authorList>
            <person name="Xiong L."/>
            <person name="Liu S."/>
            <person name="Chen S."/>
            <person name="Xiao Y."/>
            <person name="Zhu B."/>
            <person name="Gao Y."/>
            <person name="Zhang Y."/>
            <person name="Chen B."/>
            <person name="Luo J."/>
            <person name="Deng Z."/>
            <person name="Chen X."/>
            <person name="Wang L."/>
            <person name="Chen S."/>
        </authorList>
    </citation>
    <scope>NUCLEOTIDE SEQUENCE [LARGE SCALE GENOMIC DNA]</scope>
    <source>
        <strain evidence="17 20">CGMCC 1.10331</strain>
    </source>
</reference>
<comment type="subcellular location">
    <subcellularLocation>
        <location evidence="1">Cell membrane</location>
    </subcellularLocation>
    <subcellularLocation>
        <location evidence="2">Secreted</location>
        <location evidence="2">Cell wall</location>
        <location evidence="2">S-layer</location>
    </subcellularLocation>
</comment>
<evidence type="ECO:0000256" key="12">
    <source>
        <dbReference type="ARBA" id="ARBA00023180"/>
    </source>
</evidence>
<keyword evidence="19" id="KW-1185">Reference proteome</keyword>
<evidence type="ECO:0000256" key="5">
    <source>
        <dbReference type="ARBA" id="ARBA00022512"/>
    </source>
</evidence>
<dbReference type="Pfam" id="PF18204">
    <property type="entry name" value="PGF-CTERM"/>
    <property type="match status" value="1"/>
</dbReference>
<dbReference type="NCBIfam" id="TIGR04126">
    <property type="entry name" value="PGF_CTERM"/>
    <property type="match status" value="1"/>
</dbReference>
<accession>A0A1H5UU15</accession>
<feature type="compositionally biased region" description="Low complexity" evidence="13">
    <location>
        <begin position="865"/>
        <end position="915"/>
    </location>
</feature>
<dbReference type="GeneID" id="39857243"/>
<keyword evidence="12" id="KW-0325">Glycoprotein</keyword>
<dbReference type="GO" id="GO:0030115">
    <property type="term" value="C:S-layer"/>
    <property type="evidence" value="ECO:0007669"/>
    <property type="project" value="UniProtKB-SubCell"/>
</dbReference>
<feature type="domain" description="DUF7827" evidence="16">
    <location>
        <begin position="460"/>
        <end position="581"/>
    </location>
</feature>
<protein>
    <submittedName>
        <fullName evidence="18">PGF-CTERM protein/surface glycoprotein</fullName>
    </submittedName>
    <submittedName>
        <fullName evidence="17">PGF-CTERM sorting domain-containing protein</fullName>
    </submittedName>
</protein>
<name>A0A1H5UU15_9EURY</name>
<dbReference type="Proteomes" id="UP000296733">
    <property type="component" value="Chromosome"/>
</dbReference>
<keyword evidence="5" id="KW-0134">Cell wall</keyword>
<reference evidence="18 19" key="1">
    <citation type="submission" date="2016-10" db="EMBL/GenBank/DDBJ databases">
        <authorList>
            <person name="de Groot N.N."/>
        </authorList>
    </citation>
    <scope>NUCLEOTIDE SEQUENCE [LARGE SCALE GENOMIC DNA]</scope>
    <source>
        <strain evidence="18 19">CGMCC 1.10331</strain>
    </source>
</reference>
<dbReference type="NCBIfam" id="TIGR04207">
    <property type="entry name" value="halo_sig_pep"/>
    <property type="match status" value="1"/>
</dbReference>
<evidence type="ECO:0000259" key="16">
    <source>
        <dbReference type="Pfam" id="PF25162"/>
    </source>
</evidence>
<dbReference type="RefSeq" id="WP_103990482.1">
    <property type="nucleotide sequence ID" value="NZ_CP031311.1"/>
</dbReference>
<evidence type="ECO:0000256" key="10">
    <source>
        <dbReference type="ARBA" id="ARBA00022989"/>
    </source>
</evidence>
<dbReference type="InterPro" id="IPR026371">
    <property type="entry name" value="PGF_CTERM"/>
</dbReference>
<evidence type="ECO:0000313" key="18">
    <source>
        <dbReference type="EMBL" id="SEF78622.1"/>
    </source>
</evidence>
<feature type="transmembrane region" description="Helical" evidence="14">
    <location>
        <begin position="916"/>
        <end position="934"/>
    </location>
</feature>
<evidence type="ECO:0000259" key="15">
    <source>
        <dbReference type="Pfam" id="PF18204"/>
    </source>
</evidence>
<keyword evidence="8 14" id="KW-0812">Transmembrane</keyword>
<keyword evidence="9" id="KW-0732">Signal</keyword>
<evidence type="ECO:0000313" key="19">
    <source>
        <dbReference type="Proteomes" id="UP000236740"/>
    </source>
</evidence>
<dbReference type="Proteomes" id="UP000236740">
    <property type="component" value="Unassembled WGS sequence"/>
</dbReference>
<evidence type="ECO:0000256" key="14">
    <source>
        <dbReference type="SAM" id="Phobius"/>
    </source>
</evidence>
<comment type="similarity">
    <text evidence="3">Belongs to the halobacterial S-layer protein family.</text>
</comment>
<keyword evidence="10 14" id="KW-1133">Transmembrane helix</keyword>
<keyword evidence="6" id="KW-0964">Secreted</keyword>
<keyword evidence="11 14" id="KW-0472">Membrane</keyword>
<evidence type="ECO:0000256" key="4">
    <source>
        <dbReference type="ARBA" id="ARBA00022475"/>
    </source>
</evidence>
<keyword evidence="7" id="KW-0701">S-layer</keyword>